<accession>A0AAU7JIK6</accession>
<sequence length="81" mass="9623">MRYLLIEAHRGDFLFDYNKLAPGLFDPAEIVRLEPGSVRKMLHQKRVCYAWDPRRPRRALVEPSDDRECAEFTLTCLVRHH</sequence>
<name>A0AAU7JIK6_9HYPH</name>
<dbReference type="EMBL" id="CP157484">
    <property type="protein sequence ID" value="XBO39819.1"/>
    <property type="molecule type" value="Genomic_DNA"/>
</dbReference>
<dbReference type="RefSeq" id="WP_406856670.1">
    <property type="nucleotide sequence ID" value="NZ_CP157484.1"/>
</dbReference>
<gene>
    <name evidence="1" type="ORF">ABEG18_03275</name>
</gene>
<dbReference type="AlphaFoldDB" id="A0AAU7JIK6"/>
<proteinExistence type="predicted"/>
<organism evidence="1">
    <name type="scientific">Alsobacter sp. KACC 23698</name>
    <dbReference type="NCBI Taxonomy" id="3149229"/>
    <lineage>
        <taxon>Bacteria</taxon>
        <taxon>Pseudomonadati</taxon>
        <taxon>Pseudomonadota</taxon>
        <taxon>Alphaproteobacteria</taxon>
        <taxon>Hyphomicrobiales</taxon>
        <taxon>Alsobacteraceae</taxon>
        <taxon>Alsobacter</taxon>
    </lineage>
</organism>
<reference evidence="1" key="1">
    <citation type="submission" date="2024-05" db="EMBL/GenBank/DDBJ databases">
        <authorList>
            <person name="Kim S."/>
            <person name="Heo J."/>
            <person name="Choi H."/>
            <person name="Choi Y."/>
            <person name="Kwon S.-W."/>
            <person name="Kim Y."/>
        </authorList>
    </citation>
    <scope>NUCLEOTIDE SEQUENCE</scope>
    <source>
        <strain evidence="1">KACC 23698</strain>
    </source>
</reference>
<protein>
    <submittedName>
        <fullName evidence="1">Uncharacterized protein</fullName>
    </submittedName>
</protein>
<evidence type="ECO:0000313" key="1">
    <source>
        <dbReference type="EMBL" id="XBO39819.1"/>
    </source>
</evidence>